<comment type="caution">
    <text evidence="1">The sequence shown here is derived from an EMBL/GenBank/DDBJ whole genome shotgun (WGS) entry which is preliminary data.</text>
</comment>
<dbReference type="RefSeq" id="WP_349118396.1">
    <property type="nucleotide sequence ID" value="NZ_JBBMFM010000073.1"/>
</dbReference>
<keyword evidence="2" id="KW-1185">Reference proteome</keyword>
<evidence type="ECO:0000313" key="1">
    <source>
        <dbReference type="EMBL" id="MEQ2426736.1"/>
    </source>
</evidence>
<organism evidence="1 2">
    <name type="scientific">Enterocloster hominis</name>
    <name type="common">ex Hitch et al. 2024</name>
    <dbReference type="NCBI Taxonomy" id="1917870"/>
    <lineage>
        <taxon>Bacteria</taxon>
        <taxon>Bacillati</taxon>
        <taxon>Bacillota</taxon>
        <taxon>Clostridia</taxon>
        <taxon>Lachnospirales</taxon>
        <taxon>Lachnospiraceae</taxon>
        <taxon>Enterocloster</taxon>
    </lineage>
</organism>
<name>A0ABV1DAF1_9FIRM</name>
<evidence type="ECO:0000313" key="2">
    <source>
        <dbReference type="Proteomes" id="UP001454086"/>
    </source>
</evidence>
<sequence>MENELIEGLLEEIHQFRLFADSIDYRDCYAWECNYDGWGDIYRLFEAVLSGVAADRVSGHVLEQMVYIIARDNEPEHLIDVLPGYPEWFGILCRHSLHMDEPEARWQFADRLPRAEVTNGCRRCIIRFLEDEDEYVSRRALLVLPRIMPGKVEAYADLFWNRRKYSGELEQYQKLAVLTALKEAGSPQWTKYARLVGQGDEEWLRLAAAGCGPQDVRP</sequence>
<gene>
    <name evidence="1" type="ORF">WMQ36_17330</name>
</gene>
<proteinExistence type="predicted"/>
<evidence type="ECO:0008006" key="3">
    <source>
        <dbReference type="Google" id="ProtNLM"/>
    </source>
</evidence>
<protein>
    <recommendedName>
        <fullName evidence="3">HEAT repeat domain-containing protein</fullName>
    </recommendedName>
</protein>
<reference evidence="1 2" key="1">
    <citation type="submission" date="2024-03" db="EMBL/GenBank/DDBJ databases">
        <title>Human intestinal bacterial collection.</title>
        <authorList>
            <person name="Pauvert C."/>
            <person name="Hitch T.C.A."/>
            <person name="Clavel T."/>
        </authorList>
    </citation>
    <scope>NUCLEOTIDE SEQUENCE [LARGE SCALE GENOMIC DNA]</scope>
    <source>
        <strain evidence="1 2">CLA-SR-H021</strain>
    </source>
</reference>
<dbReference type="Proteomes" id="UP001454086">
    <property type="component" value="Unassembled WGS sequence"/>
</dbReference>
<dbReference type="EMBL" id="JBBMFM010000073">
    <property type="protein sequence ID" value="MEQ2426736.1"/>
    <property type="molecule type" value="Genomic_DNA"/>
</dbReference>
<accession>A0ABV1DAF1</accession>